<evidence type="ECO:0000256" key="6">
    <source>
        <dbReference type="ARBA" id="ARBA00023004"/>
    </source>
</evidence>
<organism evidence="8 9">
    <name type="scientific">Neonectria magnoliae</name>
    <dbReference type="NCBI Taxonomy" id="2732573"/>
    <lineage>
        <taxon>Eukaryota</taxon>
        <taxon>Fungi</taxon>
        <taxon>Dikarya</taxon>
        <taxon>Ascomycota</taxon>
        <taxon>Pezizomycotina</taxon>
        <taxon>Sordariomycetes</taxon>
        <taxon>Hypocreomycetidae</taxon>
        <taxon>Hypocreales</taxon>
        <taxon>Nectriaceae</taxon>
        <taxon>Neonectria</taxon>
    </lineage>
</organism>
<keyword evidence="9" id="KW-1185">Reference proteome</keyword>
<dbReference type="InterPro" id="IPR001128">
    <property type="entry name" value="Cyt_P450"/>
</dbReference>
<evidence type="ECO:0000256" key="7">
    <source>
        <dbReference type="ARBA" id="ARBA00023033"/>
    </source>
</evidence>
<comment type="cofactor">
    <cofactor evidence="1">
        <name>heme</name>
        <dbReference type="ChEBI" id="CHEBI:30413"/>
    </cofactor>
</comment>
<keyword evidence="3" id="KW-0349">Heme</keyword>
<dbReference type="EMBL" id="JAZAVK010000203">
    <property type="protein sequence ID" value="KAK7416655.1"/>
    <property type="molecule type" value="Genomic_DNA"/>
</dbReference>
<keyword evidence="6" id="KW-0408">Iron</keyword>
<dbReference type="PRINTS" id="PR00465">
    <property type="entry name" value="EP450IV"/>
</dbReference>
<comment type="caution">
    <text evidence="8">The sequence shown here is derived from an EMBL/GenBank/DDBJ whole genome shotgun (WGS) entry which is preliminary data.</text>
</comment>
<comment type="similarity">
    <text evidence="2">Belongs to the cytochrome P450 family.</text>
</comment>
<evidence type="ECO:0000256" key="1">
    <source>
        <dbReference type="ARBA" id="ARBA00001971"/>
    </source>
</evidence>
<sequence length="528" mass="59932">MALNSSTPIRLPSDATVGFLGQLSWAQAPYFIATLIFLAICSSPFRKSSSIVQLNPKKSVFDVLQIGPRKSFFTEADEIIKRWLSEKPTTSAKLITWDGEVVLVPPHMVDEVKNDRRLSLSLWLRKAFHAHLPGFEGFQEGGYHHDVLKSTCNNQLNKNLAKLTQPLADEAASAVSDIFTEEQEWHKIHILENIPNIVARCVAQVFLGEEFARNPAWIKITRDYTLAGVPVGFILRLWPVSWRPILQWLIPGTGKLRSMMAEARQIMEPALEKRKQQKAAGESGFMDSLQWFDESARAKEYDQTGVQVFLSVAAIHTSTDLICATLVRLAQNPEIMSPLRQEIANVLEESGWEKSSLYKMKLLDSVIKESQRMKPVAIGLSLCSSFQYATNAGKVLRRIVLEDMTLSDGTTLRKDSTVAIPSYRMWESEFYKDPAKWDGYRFFKMREQPGQESQYQLATTSVDHFGFGYGRQPCPGRFYAADLVKAILINIVMKYDFQPREGESLDSMLFGFDSTFDPSLNMDFKRRK</sequence>
<name>A0ABR1H6D5_9HYPO</name>
<evidence type="ECO:0000256" key="4">
    <source>
        <dbReference type="ARBA" id="ARBA00022723"/>
    </source>
</evidence>
<dbReference type="PANTHER" id="PTHR46206">
    <property type="entry name" value="CYTOCHROME P450"/>
    <property type="match status" value="1"/>
</dbReference>
<evidence type="ECO:0000313" key="8">
    <source>
        <dbReference type="EMBL" id="KAK7416655.1"/>
    </source>
</evidence>
<keyword evidence="5" id="KW-0560">Oxidoreductase</keyword>
<evidence type="ECO:0000256" key="3">
    <source>
        <dbReference type="ARBA" id="ARBA00022617"/>
    </source>
</evidence>
<accession>A0ABR1H6D5</accession>
<dbReference type="Pfam" id="PF00067">
    <property type="entry name" value="p450"/>
    <property type="match status" value="1"/>
</dbReference>
<dbReference type="InterPro" id="IPR002403">
    <property type="entry name" value="Cyt_P450_E_grp-IV"/>
</dbReference>
<dbReference type="Gene3D" id="1.10.630.10">
    <property type="entry name" value="Cytochrome P450"/>
    <property type="match status" value="1"/>
</dbReference>
<dbReference type="SUPFAM" id="SSF48264">
    <property type="entry name" value="Cytochrome P450"/>
    <property type="match status" value="1"/>
</dbReference>
<dbReference type="PANTHER" id="PTHR46206:SF2">
    <property type="entry name" value="CYTOCHROME P450 MONOOXYGENASE AUSG-RELATED"/>
    <property type="match status" value="1"/>
</dbReference>
<gene>
    <name evidence="8" type="ORF">QQZ08_011921</name>
</gene>
<proteinExistence type="inferred from homology"/>
<evidence type="ECO:0000256" key="5">
    <source>
        <dbReference type="ARBA" id="ARBA00023002"/>
    </source>
</evidence>
<dbReference type="Proteomes" id="UP001498421">
    <property type="component" value="Unassembled WGS sequence"/>
</dbReference>
<dbReference type="InterPro" id="IPR036396">
    <property type="entry name" value="Cyt_P450_sf"/>
</dbReference>
<protein>
    <submittedName>
        <fullName evidence="8">Uncharacterized protein</fullName>
    </submittedName>
</protein>
<dbReference type="CDD" id="cd11041">
    <property type="entry name" value="CYP503A1-like"/>
    <property type="match status" value="1"/>
</dbReference>
<reference evidence="8 9" key="1">
    <citation type="journal article" date="2025" name="Microbiol. Resour. Announc.">
        <title>Draft genome sequences for Neonectria magnoliae and Neonectria punicea, canker pathogens of Liriodendron tulipifera and Acer saccharum in West Virginia.</title>
        <authorList>
            <person name="Petronek H.M."/>
            <person name="Kasson M.T."/>
            <person name="Metheny A.M."/>
            <person name="Stauder C.M."/>
            <person name="Lovett B."/>
            <person name="Lynch S.C."/>
            <person name="Garnas J.R."/>
            <person name="Kasson L.R."/>
            <person name="Stajich J.E."/>
        </authorList>
    </citation>
    <scope>NUCLEOTIDE SEQUENCE [LARGE SCALE GENOMIC DNA]</scope>
    <source>
        <strain evidence="8 9">NRRL 64651</strain>
    </source>
</reference>
<keyword evidence="7" id="KW-0503">Monooxygenase</keyword>
<keyword evidence="4" id="KW-0479">Metal-binding</keyword>
<evidence type="ECO:0000256" key="2">
    <source>
        <dbReference type="ARBA" id="ARBA00010617"/>
    </source>
</evidence>
<evidence type="ECO:0000313" key="9">
    <source>
        <dbReference type="Proteomes" id="UP001498421"/>
    </source>
</evidence>